<dbReference type="PANTHER" id="PTHR46865">
    <property type="entry name" value="OXIDOREDUCTASE-RELATED"/>
    <property type="match status" value="1"/>
</dbReference>
<keyword evidence="3" id="KW-0560">Oxidoreductase</keyword>
<keyword evidence="1" id="KW-0285">Flavoprotein</keyword>
<dbReference type="InterPro" id="IPR036188">
    <property type="entry name" value="FAD/NAD-bd_sf"/>
</dbReference>
<protein>
    <submittedName>
        <fullName evidence="5">FAD/NAD(P)-binding domain-containing protein</fullName>
    </submittedName>
</protein>
<dbReference type="EMBL" id="KZ819303">
    <property type="protein sequence ID" value="PWN95686.1"/>
    <property type="molecule type" value="Genomic_DNA"/>
</dbReference>
<gene>
    <name evidence="5" type="ORF">FA09DRAFT_332002</name>
</gene>
<dbReference type="PRINTS" id="PR00420">
    <property type="entry name" value="RNGMNOXGNASE"/>
</dbReference>
<dbReference type="OrthoDB" id="655030at2759"/>
<dbReference type="STRING" id="58919.A0A316Z2T4"/>
<evidence type="ECO:0000256" key="2">
    <source>
        <dbReference type="ARBA" id="ARBA00022827"/>
    </source>
</evidence>
<dbReference type="Proteomes" id="UP000245946">
    <property type="component" value="Unassembled WGS sequence"/>
</dbReference>
<dbReference type="GO" id="GO:0016491">
    <property type="term" value="F:oxidoreductase activity"/>
    <property type="evidence" value="ECO:0007669"/>
    <property type="project" value="UniProtKB-KW"/>
</dbReference>
<dbReference type="PANTHER" id="PTHR46865:SF2">
    <property type="entry name" value="MONOOXYGENASE"/>
    <property type="match status" value="1"/>
</dbReference>
<accession>A0A316Z2T4</accession>
<dbReference type="Gene3D" id="3.30.9.10">
    <property type="entry name" value="D-Amino Acid Oxidase, subunit A, domain 2"/>
    <property type="match status" value="1"/>
</dbReference>
<dbReference type="Gene3D" id="3.50.50.60">
    <property type="entry name" value="FAD/NAD(P)-binding domain"/>
    <property type="match status" value="1"/>
</dbReference>
<name>A0A316Z2T4_9BASI</name>
<dbReference type="InterPro" id="IPR002938">
    <property type="entry name" value="FAD-bd"/>
</dbReference>
<evidence type="ECO:0000313" key="5">
    <source>
        <dbReference type="EMBL" id="PWN95686.1"/>
    </source>
</evidence>
<evidence type="ECO:0000259" key="4">
    <source>
        <dbReference type="Pfam" id="PF01494"/>
    </source>
</evidence>
<keyword evidence="6" id="KW-1185">Reference proteome</keyword>
<dbReference type="GeneID" id="37270817"/>
<dbReference type="RefSeq" id="XP_025595965.1">
    <property type="nucleotide sequence ID" value="XM_025743273.1"/>
</dbReference>
<dbReference type="SUPFAM" id="SSF51905">
    <property type="entry name" value="FAD/NAD(P)-binding domain"/>
    <property type="match status" value="1"/>
</dbReference>
<organism evidence="5 6">
    <name type="scientific">Tilletiopsis washingtonensis</name>
    <dbReference type="NCBI Taxonomy" id="58919"/>
    <lineage>
        <taxon>Eukaryota</taxon>
        <taxon>Fungi</taxon>
        <taxon>Dikarya</taxon>
        <taxon>Basidiomycota</taxon>
        <taxon>Ustilaginomycotina</taxon>
        <taxon>Exobasidiomycetes</taxon>
        <taxon>Entylomatales</taxon>
        <taxon>Entylomatales incertae sedis</taxon>
        <taxon>Tilletiopsis</taxon>
    </lineage>
</organism>
<dbReference type="AlphaFoldDB" id="A0A316Z2T4"/>
<evidence type="ECO:0000256" key="3">
    <source>
        <dbReference type="ARBA" id="ARBA00023002"/>
    </source>
</evidence>
<feature type="domain" description="FAD-binding" evidence="4">
    <location>
        <begin position="2"/>
        <end position="348"/>
    </location>
</feature>
<dbReference type="GO" id="GO:0071949">
    <property type="term" value="F:FAD binding"/>
    <property type="evidence" value="ECO:0007669"/>
    <property type="project" value="InterPro"/>
</dbReference>
<dbReference type="Pfam" id="PF01494">
    <property type="entry name" value="FAD_binding_3"/>
    <property type="match status" value="1"/>
</dbReference>
<proteinExistence type="predicted"/>
<sequence length="419" mass="46696">MRVLISGAGIAGPTLAWHLAKAGMQVTVVEKRTRSQAQTGQNIDVNGTALRVLKEMGLFAELRRLNTTERGTHFVDRHGTPYAAFPVEGISMTSEHEILRGDLAQILMDSTMQHERIEYLFETAVQDVLANDEQAVEVQLSNGDTRRVELLVAADGQWSRTRRAVFPADAVSTNDKGAFFAYWTAPRSASDDEWWRIFTALPNRVAMVRPDPYGTLRVCLSFFPRTDAQRAEWQTASRAGPEAQQELVRRQFADAGWEVPRLLDTIKDAPDFYMQKCEQIKLRHWSVGRVVALGDAAYAPTPLTGMGAPLSILGARVLAGELSKLAPDEHPARALEAYEQVYRPFVEETQALPSFVPGIVHPQSAWRLWLLQTALSIGARIVSLSFVKSRVNRDPEVEDFKLPEYDAFPRVADASPVKA</sequence>
<reference evidence="5 6" key="1">
    <citation type="journal article" date="2018" name="Mol. Biol. Evol.">
        <title>Broad Genomic Sampling Reveals a Smut Pathogenic Ancestry of the Fungal Clade Ustilaginomycotina.</title>
        <authorList>
            <person name="Kijpornyongpan T."/>
            <person name="Mondo S.J."/>
            <person name="Barry K."/>
            <person name="Sandor L."/>
            <person name="Lee J."/>
            <person name="Lipzen A."/>
            <person name="Pangilinan J."/>
            <person name="LaButti K."/>
            <person name="Hainaut M."/>
            <person name="Henrissat B."/>
            <person name="Grigoriev I.V."/>
            <person name="Spatafora J.W."/>
            <person name="Aime M.C."/>
        </authorList>
    </citation>
    <scope>NUCLEOTIDE SEQUENCE [LARGE SCALE GENOMIC DNA]</scope>
    <source>
        <strain evidence="5 6">MCA 4186</strain>
    </source>
</reference>
<dbReference type="InterPro" id="IPR051704">
    <property type="entry name" value="FAD_aromatic-hydroxylase"/>
</dbReference>
<evidence type="ECO:0000313" key="6">
    <source>
        <dbReference type="Proteomes" id="UP000245946"/>
    </source>
</evidence>
<evidence type="ECO:0000256" key="1">
    <source>
        <dbReference type="ARBA" id="ARBA00022630"/>
    </source>
</evidence>
<keyword evidence="2" id="KW-0274">FAD</keyword>